<protein>
    <recommendedName>
        <fullName evidence="5">Cobalt-precorrin-5B C(1)-methyltransferase</fullName>
        <ecNumber evidence="5">2.1.1.195</ecNumber>
    </recommendedName>
    <alternativeName>
        <fullName evidence="5">Cobalt-precorrin-6A synthase</fullName>
    </alternativeName>
</protein>
<dbReference type="GO" id="GO:0008168">
    <property type="term" value="F:methyltransferase activity"/>
    <property type="evidence" value="ECO:0007669"/>
    <property type="project" value="UniProtKB-UniRule"/>
</dbReference>
<dbReference type="InterPro" id="IPR002748">
    <property type="entry name" value="CbiD"/>
</dbReference>
<evidence type="ECO:0000313" key="8">
    <source>
        <dbReference type="Proteomes" id="UP000824243"/>
    </source>
</evidence>
<dbReference type="EMBL" id="DXFA01000168">
    <property type="protein sequence ID" value="HIX49295.1"/>
    <property type="molecule type" value="Genomic_DNA"/>
</dbReference>
<sequence length="425" mass="45826">MGKETAEDQGRTPGRRKEYEIGRTRSGLRLGFTTGSCAAAAAKAGVQMLLSGDEVRQVRLMTPKGIELYLDVEEIRRGPGSVRCGVRKYSGDDPDVTDGLLVCAEVKKEGPEELSQALSGSEQEDRIRISGGAGVGRVTRPGLEQPVGAAAVNKIPRQMIREAVREICDKYGYSGGVHVTLTIPGGDRVAEKTFNPRLGILGGLSILGTTGIVEPMSEKALTDTICLEMQVLKENGHDYCIVTPGNYGSDFLKEKMDMDLSLAVKCSNYIGEAIDDASMLGMKGILLVGHVGKLVKLAAGVMNTHSRQADCRMEVLASHAAMAGADRDTVTQIMGCINTIEAVRILKERNLLSPVMDTVMQRIRDVLTGRAGKELSVGAVMFSTEDGILGKTEEADVLLEQIRRGRSETRQKACSETRQKTRPEA</sequence>
<dbReference type="SUPFAM" id="SSF111342">
    <property type="entry name" value="CbiD-like"/>
    <property type="match status" value="1"/>
</dbReference>
<proteinExistence type="inferred from homology"/>
<evidence type="ECO:0000256" key="5">
    <source>
        <dbReference type="HAMAP-Rule" id="MF_00787"/>
    </source>
</evidence>
<reference evidence="7" key="1">
    <citation type="journal article" date="2021" name="PeerJ">
        <title>Extensive microbial diversity within the chicken gut microbiome revealed by metagenomics and culture.</title>
        <authorList>
            <person name="Gilroy R."/>
            <person name="Ravi A."/>
            <person name="Getino M."/>
            <person name="Pursley I."/>
            <person name="Horton D.L."/>
            <person name="Alikhan N.F."/>
            <person name="Baker D."/>
            <person name="Gharbi K."/>
            <person name="Hall N."/>
            <person name="Watson M."/>
            <person name="Adriaenssens E.M."/>
            <person name="Foster-Nyarko E."/>
            <person name="Jarju S."/>
            <person name="Secka A."/>
            <person name="Antonio M."/>
            <person name="Oren A."/>
            <person name="Chaudhuri R.R."/>
            <person name="La Ragione R."/>
            <person name="Hildebrand F."/>
            <person name="Pallen M.J."/>
        </authorList>
    </citation>
    <scope>NUCLEOTIDE SEQUENCE</scope>
    <source>
        <strain evidence="7">ChiSjej5B23-15282</strain>
    </source>
</reference>
<feature type="region of interest" description="Disordered" evidence="6">
    <location>
        <begin position="406"/>
        <end position="425"/>
    </location>
</feature>
<keyword evidence="1 5" id="KW-0169">Cobalamin biosynthesis</keyword>
<evidence type="ECO:0000256" key="2">
    <source>
        <dbReference type="ARBA" id="ARBA00022603"/>
    </source>
</evidence>
<comment type="similarity">
    <text evidence="5">Belongs to the CbiD family.</text>
</comment>
<evidence type="ECO:0000256" key="3">
    <source>
        <dbReference type="ARBA" id="ARBA00022679"/>
    </source>
</evidence>
<comment type="pathway">
    <text evidence="5">Cofactor biosynthesis; adenosylcobalamin biosynthesis; cob(II)yrinate a,c-diamide from sirohydrochlorin (anaerobic route): step 6/10.</text>
</comment>
<feature type="region of interest" description="Disordered" evidence="6">
    <location>
        <begin position="1"/>
        <end position="20"/>
    </location>
</feature>
<dbReference type="PANTHER" id="PTHR35863">
    <property type="entry name" value="COBALT-PRECORRIN-5B C(1)-METHYLTRANSFERASE"/>
    <property type="match status" value="1"/>
</dbReference>
<dbReference type="Gene3D" id="3.30.2110.10">
    <property type="entry name" value="CbiD-like"/>
    <property type="match status" value="1"/>
</dbReference>
<evidence type="ECO:0000313" key="7">
    <source>
        <dbReference type="EMBL" id="HIX49295.1"/>
    </source>
</evidence>
<dbReference type="GO" id="GO:0032259">
    <property type="term" value="P:methylation"/>
    <property type="evidence" value="ECO:0007669"/>
    <property type="project" value="UniProtKB-KW"/>
</dbReference>
<reference evidence="7" key="2">
    <citation type="submission" date="2021-04" db="EMBL/GenBank/DDBJ databases">
        <authorList>
            <person name="Gilroy R."/>
        </authorList>
    </citation>
    <scope>NUCLEOTIDE SEQUENCE</scope>
    <source>
        <strain evidence="7">ChiSjej5B23-15282</strain>
    </source>
</reference>
<dbReference type="NCBIfam" id="TIGR00312">
    <property type="entry name" value="cbiD"/>
    <property type="match status" value="1"/>
</dbReference>
<dbReference type="HAMAP" id="MF_00787">
    <property type="entry name" value="CbiD"/>
    <property type="match status" value="1"/>
</dbReference>
<keyword evidence="4 5" id="KW-0949">S-adenosyl-L-methionine</keyword>
<dbReference type="Proteomes" id="UP000824243">
    <property type="component" value="Unassembled WGS sequence"/>
</dbReference>
<dbReference type="GO" id="GO:0019251">
    <property type="term" value="P:anaerobic cobalamin biosynthetic process"/>
    <property type="evidence" value="ECO:0007669"/>
    <property type="project" value="UniProtKB-UniRule"/>
</dbReference>
<gene>
    <name evidence="5 7" type="primary">cbiD</name>
    <name evidence="7" type="ORF">H9981_09860</name>
</gene>
<dbReference type="InterPro" id="IPR036074">
    <property type="entry name" value="CbiD_sf"/>
</dbReference>
<dbReference type="EC" id="2.1.1.195" evidence="5"/>
<organism evidence="7 8">
    <name type="scientific">Candidatus Mediterraneibacter caccavium</name>
    <dbReference type="NCBI Taxonomy" id="2838661"/>
    <lineage>
        <taxon>Bacteria</taxon>
        <taxon>Bacillati</taxon>
        <taxon>Bacillota</taxon>
        <taxon>Clostridia</taxon>
        <taxon>Lachnospirales</taxon>
        <taxon>Lachnospiraceae</taxon>
        <taxon>Mediterraneibacter</taxon>
    </lineage>
</organism>
<dbReference type="Pfam" id="PF01888">
    <property type="entry name" value="CbiD"/>
    <property type="match status" value="1"/>
</dbReference>
<dbReference type="PANTHER" id="PTHR35863:SF1">
    <property type="entry name" value="COBALT-PRECORRIN-5B C(1)-METHYLTRANSFERASE"/>
    <property type="match status" value="1"/>
</dbReference>
<keyword evidence="2 5" id="KW-0489">Methyltransferase</keyword>
<accession>A0A9D1VYE9</accession>
<keyword evidence="3 5" id="KW-0808">Transferase</keyword>
<comment type="caution">
    <text evidence="7">The sequence shown here is derived from an EMBL/GenBank/DDBJ whole genome shotgun (WGS) entry which is preliminary data.</text>
</comment>
<comment type="function">
    <text evidence="5">Catalyzes the methylation of C-1 in cobalt-precorrin-5B to form cobalt-precorrin-6A.</text>
</comment>
<evidence type="ECO:0000256" key="1">
    <source>
        <dbReference type="ARBA" id="ARBA00022573"/>
    </source>
</evidence>
<dbReference type="AlphaFoldDB" id="A0A9D1VYE9"/>
<evidence type="ECO:0000256" key="4">
    <source>
        <dbReference type="ARBA" id="ARBA00022691"/>
    </source>
</evidence>
<comment type="catalytic activity">
    <reaction evidence="5">
        <text>Co-precorrin-5B + S-adenosyl-L-methionine = Co-precorrin-6A + S-adenosyl-L-homocysteine</text>
        <dbReference type="Rhea" id="RHEA:26285"/>
        <dbReference type="ChEBI" id="CHEBI:57856"/>
        <dbReference type="ChEBI" id="CHEBI:59789"/>
        <dbReference type="ChEBI" id="CHEBI:60063"/>
        <dbReference type="ChEBI" id="CHEBI:60064"/>
        <dbReference type="EC" id="2.1.1.195"/>
    </reaction>
</comment>
<name>A0A9D1VYE9_9FIRM</name>
<evidence type="ECO:0000256" key="6">
    <source>
        <dbReference type="SAM" id="MobiDB-lite"/>
    </source>
</evidence>